<organism evidence="2 3">
    <name type="scientific">Salinicola lusitanus</name>
    <dbReference type="NCBI Taxonomy" id="1949085"/>
    <lineage>
        <taxon>Bacteria</taxon>
        <taxon>Pseudomonadati</taxon>
        <taxon>Pseudomonadota</taxon>
        <taxon>Gammaproteobacteria</taxon>
        <taxon>Oceanospirillales</taxon>
        <taxon>Halomonadaceae</taxon>
        <taxon>Salinicola</taxon>
    </lineage>
</organism>
<evidence type="ECO:0000313" key="2">
    <source>
        <dbReference type="EMBL" id="XAD54734.1"/>
    </source>
</evidence>
<dbReference type="SUPFAM" id="SSF55729">
    <property type="entry name" value="Acyl-CoA N-acyltransferases (Nat)"/>
    <property type="match status" value="1"/>
</dbReference>
<feature type="domain" description="N-acetyltransferase" evidence="1">
    <location>
        <begin position="1"/>
        <end position="137"/>
    </location>
</feature>
<keyword evidence="3" id="KW-1185">Reference proteome</keyword>
<dbReference type="PROSITE" id="PS51186">
    <property type="entry name" value="GNAT"/>
    <property type="match status" value="1"/>
</dbReference>
<dbReference type="Proteomes" id="UP001453229">
    <property type="component" value="Chromosome"/>
</dbReference>
<dbReference type="Gene3D" id="3.40.630.30">
    <property type="match status" value="1"/>
</dbReference>
<dbReference type="InterPro" id="IPR000182">
    <property type="entry name" value="GNAT_dom"/>
</dbReference>
<proteinExistence type="predicted"/>
<dbReference type="RefSeq" id="WP_157958330.1">
    <property type="nucleotide sequence ID" value="NZ_CP151919.1"/>
</dbReference>
<gene>
    <name evidence="2" type="ORF">AAGT95_01810</name>
</gene>
<dbReference type="EMBL" id="CP151919">
    <property type="protein sequence ID" value="XAD54734.1"/>
    <property type="molecule type" value="Genomic_DNA"/>
</dbReference>
<evidence type="ECO:0000313" key="3">
    <source>
        <dbReference type="Proteomes" id="UP001453229"/>
    </source>
</evidence>
<protein>
    <submittedName>
        <fullName evidence="2">GNAT family N-acetyltransferase</fullName>
    </submittedName>
</protein>
<evidence type="ECO:0000259" key="1">
    <source>
        <dbReference type="PROSITE" id="PS51186"/>
    </source>
</evidence>
<accession>A0ABZ3CUC6</accession>
<dbReference type="CDD" id="cd04301">
    <property type="entry name" value="NAT_SF"/>
    <property type="match status" value="1"/>
</dbReference>
<name>A0ABZ3CUC6_9GAMM</name>
<dbReference type="InterPro" id="IPR016181">
    <property type="entry name" value="Acyl_CoA_acyltransferase"/>
</dbReference>
<dbReference type="Pfam" id="PF00583">
    <property type="entry name" value="Acetyltransf_1"/>
    <property type="match status" value="1"/>
</dbReference>
<reference evidence="2 3" key="1">
    <citation type="submission" date="2024-04" db="EMBL/GenBank/DDBJ databases">
        <title>Salinicola lusitanus LLJ914,a marine bacterium isolated from the Okinawa Trough.</title>
        <authorList>
            <person name="Li J."/>
        </authorList>
    </citation>
    <scope>NUCLEOTIDE SEQUENCE [LARGE SCALE GENOMIC DNA]</scope>
    <source>
        <strain evidence="2 3">LLJ914</strain>
    </source>
</reference>
<sequence>MLVISAINAPEDLHNETLRERALRGHARRSCEFAALVNGQEAGLLSYEDWKEKNLGFIYEVYVLPQFRRQGIGKSLIEYGEKHALQLGCRLLQIKPYALNQEPDTDQLVDWYLSIGYLRAKESSEMLEKHIGSLGAL</sequence>